<evidence type="ECO:0000313" key="6">
    <source>
        <dbReference type="EMBL" id="MFL9926702.1"/>
    </source>
</evidence>
<comment type="caution">
    <text evidence="6">The sequence shown here is derived from an EMBL/GenBank/DDBJ whole genome shotgun (WGS) entry which is preliminary data.</text>
</comment>
<accession>A0ABW9AGY2</accession>
<dbReference type="PANTHER" id="PTHR30126">
    <property type="entry name" value="HTH-TYPE TRANSCRIPTIONAL REGULATOR"/>
    <property type="match status" value="1"/>
</dbReference>
<dbReference type="Gene3D" id="1.10.10.10">
    <property type="entry name" value="Winged helix-like DNA-binding domain superfamily/Winged helix DNA-binding domain"/>
    <property type="match status" value="1"/>
</dbReference>
<keyword evidence="4" id="KW-0804">Transcription</keyword>
<dbReference type="PANTHER" id="PTHR30126:SF40">
    <property type="entry name" value="HTH-TYPE TRANSCRIPTIONAL REGULATOR GLTR"/>
    <property type="match status" value="1"/>
</dbReference>
<sequence length="288" mass="31776">MELAELEIFRAVVTEGGITRAAERLHRVQSNVTTRIKQLEESIGVPLFVRDRRRMVLTPAGEVMLDYAERILDLVQEARQAAAPQNPSGRLRIGSMESTAASRLPGPLAEFHQRWPEVRLELSTGPSLHLIDQVRNFKLDGALVAGPLPDLSLDATPLYTEELLVAVPASHRRVRSADDIELDTLIVFEQGCTYRLHAEAWLASAQKKPVRPMRVLELASYHAMLACVAAGAGVALVPRSVLQLQAQPLKFATYSLGKNGRITTYLICRREKSSATFLALRALLLASV</sequence>
<dbReference type="InterPro" id="IPR000847">
    <property type="entry name" value="LysR_HTH_N"/>
</dbReference>
<name>A0ABW9AGY2_9BURK</name>
<dbReference type="InterPro" id="IPR036388">
    <property type="entry name" value="WH-like_DNA-bd_sf"/>
</dbReference>
<keyword evidence="2" id="KW-0805">Transcription regulation</keyword>
<dbReference type="InterPro" id="IPR036390">
    <property type="entry name" value="WH_DNA-bd_sf"/>
</dbReference>
<dbReference type="SUPFAM" id="SSF53850">
    <property type="entry name" value="Periplasmic binding protein-like II"/>
    <property type="match status" value="1"/>
</dbReference>
<dbReference type="Gene3D" id="3.40.190.290">
    <property type="match status" value="1"/>
</dbReference>
<reference evidence="6 7" key="1">
    <citation type="journal article" date="2024" name="Chem. Sci.">
        <title>Discovery of megapolipeptins by genome mining of a Burkholderiales bacteria collection.</title>
        <authorList>
            <person name="Paulo B.S."/>
            <person name="Recchia M.J.J."/>
            <person name="Lee S."/>
            <person name="Fergusson C.H."/>
            <person name="Romanowski S.B."/>
            <person name="Hernandez A."/>
            <person name="Krull N."/>
            <person name="Liu D.Y."/>
            <person name="Cavanagh H."/>
            <person name="Bos A."/>
            <person name="Gray C.A."/>
            <person name="Murphy B.T."/>
            <person name="Linington R.G."/>
            <person name="Eustaquio A.S."/>
        </authorList>
    </citation>
    <scope>NUCLEOTIDE SEQUENCE [LARGE SCALE GENOMIC DNA]</scope>
    <source>
        <strain evidence="6 7">RL21-008-BIB-A</strain>
    </source>
</reference>
<dbReference type="InterPro" id="IPR005119">
    <property type="entry name" value="LysR_subst-bd"/>
</dbReference>
<evidence type="ECO:0000259" key="5">
    <source>
        <dbReference type="PROSITE" id="PS50931"/>
    </source>
</evidence>
<feature type="domain" description="HTH lysR-type" evidence="5">
    <location>
        <begin position="1"/>
        <end position="58"/>
    </location>
</feature>
<dbReference type="PRINTS" id="PR00039">
    <property type="entry name" value="HTHLYSR"/>
</dbReference>
<evidence type="ECO:0000256" key="2">
    <source>
        <dbReference type="ARBA" id="ARBA00023015"/>
    </source>
</evidence>
<evidence type="ECO:0000256" key="1">
    <source>
        <dbReference type="ARBA" id="ARBA00009437"/>
    </source>
</evidence>
<proteinExistence type="inferred from homology"/>
<comment type="similarity">
    <text evidence="1">Belongs to the LysR transcriptional regulatory family.</text>
</comment>
<dbReference type="EMBL" id="JAQQFM010000009">
    <property type="protein sequence ID" value="MFL9926702.1"/>
    <property type="molecule type" value="Genomic_DNA"/>
</dbReference>
<keyword evidence="7" id="KW-1185">Reference proteome</keyword>
<evidence type="ECO:0000256" key="4">
    <source>
        <dbReference type="ARBA" id="ARBA00023163"/>
    </source>
</evidence>
<gene>
    <name evidence="6" type="ORF">PQR62_20680</name>
</gene>
<dbReference type="Proteomes" id="UP001629246">
    <property type="component" value="Unassembled WGS sequence"/>
</dbReference>
<evidence type="ECO:0000313" key="7">
    <source>
        <dbReference type="Proteomes" id="UP001629246"/>
    </source>
</evidence>
<evidence type="ECO:0000256" key="3">
    <source>
        <dbReference type="ARBA" id="ARBA00023125"/>
    </source>
</evidence>
<dbReference type="Pfam" id="PF03466">
    <property type="entry name" value="LysR_substrate"/>
    <property type="match status" value="1"/>
</dbReference>
<dbReference type="SUPFAM" id="SSF46785">
    <property type="entry name" value="Winged helix' DNA-binding domain"/>
    <property type="match status" value="1"/>
</dbReference>
<keyword evidence="3" id="KW-0238">DNA-binding</keyword>
<dbReference type="Pfam" id="PF00126">
    <property type="entry name" value="HTH_1"/>
    <property type="match status" value="1"/>
</dbReference>
<organism evidence="6 7">
    <name type="scientific">Herbaspirillum lusitanum</name>
    <dbReference type="NCBI Taxonomy" id="213312"/>
    <lineage>
        <taxon>Bacteria</taxon>
        <taxon>Pseudomonadati</taxon>
        <taxon>Pseudomonadota</taxon>
        <taxon>Betaproteobacteria</taxon>
        <taxon>Burkholderiales</taxon>
        <taxon>Oxalobacteraceae</taxon>
        <taxon>Herbaspirillum</taxon>
    </lineage>
</organism>
<dbReference type="RefSeq" id="WP_408159919.1">
    <property type="nucleotide sequence ID" value="NZ_JAQQFM010000009.1"/>
</dbReference>
<dbReference type="PROSITE" id="PS50931">
    <property type="entry name" value="HTH_LYSR"/>
    <property type="match status" value="1"/>
</dbReference>
<protein>
    <submittedName>
        <fullName evidence="6">LysR substrate-binding domain-containing protein</fullName>
    </submittedName>
</protein>